<evidence type="ECO:0000313" key="2">
    <source>
        <dbReference type="EMBL" id="MBB4840232.1"/>
    </source>
</evidence>
<dbReference type="EMBL" id="JACHLN010000003">
    <property type="protein sequence ID" value="MBB4840232.1"/>
    <property type="molecule type" value="Genomic_DNA"/>
</dbReference>
<reference evidence="2 3" key="1">
    <citation type="submission" date="2020-08" db="EMBL/GenBank/DDBJ databases">
        <title>Functional genomics of gut bacteria from endangered species of beetles.</title>
        <authorList>
            <person name="Carlos-Shanley C."/>
        </authorList>
    </citation>
    <scope>NUCLEOTIDE SEQUENCE [LARGE SCALE GENOMIC DNA]</scope>
    <source>
        <strain evidence="2 3">S00224</strain>
    </source>
</reference>
<evidence type="ECO:0000313" key="3">
    <source>
        <dbReference type="Proteomes" id="UP000575241"/>
    </source>
</evidence>
<dbReference type="Proteomes" id="UP000575241">
    <property type="component" value="Unassembled WGS sequence"/>
</dbReference>
<comment type="caution">
    <text evidence="2">The sequence shown here is derived from an EMBL/GenBank/DDBJ whole genome shotgun (WGS) entry which is preliminary data.</text>
</comment>
<keyword evidence="1" id="KW-0732">Signal</keyword>
<protein>
    <submittedName>
        <fullName evidence="2">Uncharacterized protein</fullName>
    </submittedName>
</protein>
<accession>A0A7W7K378</accession>
<dbReference type="RefSeq" id="WP_184168721.1">
    <property type="nucleotide sequence ID" value="NZ_JACHLN010000003.1"/>
</dbReference>
<evidence type="ECO:0000256" key="1">
    <source>
        <dbReference type="SAM" id="SignalP"/>
    </source>
</evidence>
<feature type="chain" id="PRO_5031490249" evidence="1">
    <location>
        <begin position="24"/>
        <end position="135"/>
    </location>
</feature>
<organism evidence="2 3">
    <name type="scientific">Sphingomonas kyeonggiensis</name>
    <dbReference type="NCBI Taxonomy" id="1268553"/>
    <lineage>
        <taxon>Bacteria</taxon>
        <taxon>Pseudomonadati</taxon>
        <taxon>Pseudomonadota</taxon>
        <taxon>Alphaproteobacteria</taxon>
        <taxon>Sphingomonadales</taxon>
        <taxon>Sphingomonadaceae</taxon>
        <taxon>Sphingomonas</taxon>
    </lineage>
</organism>
<keyword evidence="3" id="KW-1185">Reference proteome</keyword>
<name>A0A7W7K378_9SPHN</name>
<dbReference type="AlphaFoldDB" id="A0A7W7K378"/>
<proteinExistence type="predicted"/>
<sequence length="135" mass="14487">MNRISIKLLGAALLAGLAMPAAAAGQRDGEAEIAKAVAGRTAGKPVDCINLRDIRSSKIIDGTAIIYEMNNGVKYVNRPRSGAQTLDWTDVLVTETTLSQLCRIDTVRLYDTGLRSVTGWVGLGDFVPYPKPPRS</sequence>
<gene>
    <name evidence="2" type="ORF">HNP52_003324</name>
</gene>
<feature type="signal peptide" evidence="1">
    <location>
        <begin position="1"/>
        <end position="23"/>
    </location>
</feature>